<accession>A0A1V4J4D0</accession>
<reference evidence="1 2" key="1">
    <citation type="submission" date="2016-02" db="EMBL/GenBank/DDBJ databases">
        <title>Band-tailed pigeon sequencing and assembly.</title>
        <authorList>
            <person name="Soares A.E."/>
            <person name="Novak B.J."/>
            <person name="Rice E.S."/>
            <person name="O'Connell B."/>
            <person name="Chang D."/>
            <person name="Weber S."/>
            <person name="Shapiro B."/>
        </authorList>
    </citation>
    <scope>NUCLEOTIDE SEQUENCE [LARGE SCALE GENOMIC DNA]</scope>
    <source>
        <strain evidence="1">BTP2013</strain>
        <tissue evidence="1">Blood</tissue>
    </source>
</reference>
<organism evidence="1 2">
    <name type="scientific">Patagioenas fasciata monilis</name>
    <dbReference type="NCBI Taxonomy" id="372326"/>
    <lineage>
        <taxon>Eukaryota</taxon>
        <taxon>Metazoa</taxon>
        <taxon>Chordata</taxon>
        <taxon>Craniata</taxon>
        <taxon>Vertebrata</taxon>
        <taxon>Euteleostomi</taxon>
        <taxon>Archelosauria</taxon>
        <taxon>Archosauria</taxon>
        <taxon>Dinosauria</taxon>
        <taxon>Saurischia</taxon>
        <taxon>Theropoda</taxon>
        <taxon>Coelurosauria</taxon>
        <taxon>Aves</taxon>
        <taxon>Neognathae</taxon>
        <taxon>Neoaves</taxon>
        <taxon>Columbimorphae</taxon>
        <taxon>Columbiformes</taxon>
        <taxon>Columbidae</taxon>
        <taxon>Patagioenas</taxon>
    </lineage>
</organism>
<proteinExistence type="predicted"/>
<dbReference type="AlphaFoldDB" id="A0A1V4J4D0"/>
<comment type="caution">
    <text evidence="1">The sequence shown here is derived from an EMBL/GenBank/DDBJ whole genome shotgun (WGS) entry which is preliminary data.</text>
</comment>
<gene>
    <name evidence="1" type="ORF">AV530_016991</name>
</gene>
<sequence>MFYTINDSYASLDYDSKSKFSRVKCSLKLCILRSFQNYQQLFISSALNTWKCRGLSLEDGYLEGLRSKGSLSVFLLLKVRCARGG</sequence>
<dbReference type="Proteomes" id="UP000190648">
    <property type="component" value="Unassembled WGS sequence"/>
</dbReference>
<name>A0A1V4J4D0_PATFA</name>
<evidence type="ECO:0000313" key="1">
    <source>
        <dbReference type="EMBL" id="OPJ67071.1"/>
    </source>
</evidence>
<evidence type="ECO:0000313" key="2">
    <source>
        <dbReference type="Proteomes" id="UP000190648"/>
    </source>
</evidence>
<dbReference type="EMBL" id="LSYS01009367">
    <property type="protein sequence ID" value="OPJ67071.1"/>
    <property type="molecule type" value="Genomic_DNA"/>
</dbReference>
<protein>
    <submittedName>
        <fullName evidence="1">Uncharacterized protein</fullName>
    </submittedName>
</protein>
<keyword evidence="2" id="KW-1185">Reference proteome</keyword>